<dbReference type="PANTHER" id="PTHR35394:SF5">
    <property type="entry name" value="DUF3176 DOMAIN-CONTAINING PROTEIN"/>
    <property type="match status" value="1"/>
</dbReference>
<dbReference type="Proteomes" id="UP001224890">
    <property type="component" value="Unassembled WGS sequence"/>
</dbReference>
<dbReference type="PANTHER" id="PTHR35394">
    <property type="entry name" value="DUF3176 DOMAIN-CONTAINING PROTEIN"/>
    <property type="match status" value="1"/>
</dbReference>
<evidence type="ECO:0000313" key="4">
    <source>
        <dbReference type="Proteomes" id="UP001224890"/>
    </source>
</evidence>
<keyword evidence="2" id="KW-0812">Transmembrane</keyword>
<dbReference type="InterPro" id="IPR021514">
    <property type="entry name" value="DUF3176"/>
</dbReference>
<dbReference type="EMBL" id="JAHMHR010000035">
    <property type="protein sequence ID" value="KAK1672862.1"/>
    <property type="molecule type" value="Genomic_DNA"/>
</dbReference>
<evidence type="ECO:0000256" key="2">
    <source>
        <dbReference type="SAM" id="Phobius"/>
    </source>
</evidence>
<dbReference type="Pfam" id="PF11374">
    <property type="entry name" value="DUF3176"/>
    <property type="match status" value="1"/>
</dbReference>
<feature type="transmembrane region" description="Helical" evidence="2">
    <location>
        <begin position="542"/>
        <end position="564"/>
    </location>
</feature>
<feature type="compositionally biased region" description="Polar residues" evidence="1">
    <location>
        <begin position="25"/>
        <end position="38"/>
    </location>
</feature>
<dbReference type="GeneID" id="85462912"/>
<dbReference type="RefSeq" id="XP_060426865.1">
    <property type="nucleotide sequence ID" value="XM_060578386.1"/>
</dbReference>
<keyword evidence="4" id="KW-1185">Reference proteome</keyword>
<comment type="caution">
    <text evidence="3">The sequence shown here is derived from an EMBL/GenBank/DDBJ whole genome shotgun (WGS) entry which is preliminary data.</text>
</comment>
<name>A0AAJ0ERJ9_9PEZI</name>
<organism evidence="3 4">
    <name type="scientific">Colletotrichum godetiae</name>
    <dbReference type="NCBI Taxonomy" id="1209918"/>
    <lineage>
        <taxon>Eukaryota</taxon>
        <taxon>Fungi</taxon>
        <taxon>Dikarya</taxon>
        <taxon>Ascomycota</taxon>
        <taxon>Pezizomycotina</taxon>
        <taxon>Sordariomycetes</taxon>
        <taxon>Hypocreomycetidae</taxon>
        <taxon>Glomerellales</taxon>
        <taxon>Glomerellaceae</taxon>
        <taxon>Colletotrichum</taxon>
        <taxon>Colletotrichum acutatum species complex</taxon>
    </lineage>
</organism>
<accession>A0AAJ0ERJ9</accession>
<evidence type="ECO:0000256" key="1">
    <source>
        <dbReference type="SAM" id="MobiDB-lite"/>
    </source>
</evidence>
<protein>
    <submittedName>
        <fullName evidence="3">Uncharacterized protein</fullName>
    </submittedName>
</protein>
<keyword evidence="2" id="KW-1133">Transmembrane helix</keyword>
<gene>
    <name evidence="3" type="ORF">BDP55DRAFT_717807</name>
</gene>
<proteinExistence type="predicted"/>
<sequence>MKATEEPSQAMLLDACIQRKGPMVASNQCSPQSASELNRSASPRPQAPPSTSHPTSVAETHGSIMISSKAEIMASETSEGSDERPQPTDASAARLDEPERTSETSKPTWKIWALEIFCIVLSTLLLAAKAAFMVPVCACISQSQWAWFNTNGVSRPLYDFEVIDQASRGAWGSLVLLWWFRFRHFVVLRALLTAISALTSPITQECIKYSLEEVPVANEATESQATTRTVRDLMYPRDALDSAVRFGSYQTNLQDYENFQKPLPYAAIDTNATFCSTGNCTFNRYQSLSVCVKIANITFSLKVEKFENGTMTEAPILLSDRILPNGSLWKLLLPGGYEFGHQSKAALSTDILNGNHTFAFQHEKALLRAKLASFSLIYTTPILTESDKTWWGARDKSPTTTAKEAIDHIHSTEHEAVEVLFHLCVQSFTTTIQLGGENTLIEDTFIEPVGQDDKPSLDIECPLIAKDNLFACNTRPNRWNESVSLKSPTRSGFLPVKQIRSEAEYLSASYRAMETISQFLRTYFTGLTFLSSSPAPNGFLPLHARAEIVAAVIFLIITIIYYTGGSDSKFRDLKSSSLGTLVALGQDCRTAAGGGLQPVDALQKLAKGVQVRLRGSLIVVAEDNTDKTPSQYTASGMSGIGEGAPRELDRAQGQKPMVASIF</sequence>
<keyword evidence="2" id="KW-0472">Membrane</keyword>
<evidence type="ECO:0000313" key="3">
    <source>
        <dbReference type="EMBL" id="KAK1672862.1"/>
    </source>
</evidence>
<dbReference type="AlphaFoldDB" id="A0AAJ0ERJ9"/>
<feature type="region of interest" description="Disordered" evidence="1">
    <location>
        <begin position="22"/>
        <end position="102"/>
    </location>
</feature>
<feature type="compositionally biased region" description="Low complexity" evidence="1">
    <location>
        <begin position="39"/>
        <end position="52"/>
    </location>
</feature>
<reference evidence="3" key="1">
    <citation type="submission" date="2021-06" db="EMBL/GenBank/DDBJ databases">
        <title>Comparative genomics, transcriptomics and evolutionary studies reveal genomic signatures of adaptation to plant cell wall in hemibiotrophic fungi.</title>
        <authorList>
            <consortium name="DOE Joint Genome Institute"/>
            <person name="Baroncelli R."/>
            <person name="Diaz J.F."/>
            <person name="Benocci T."/>
            <person name="Peng M."/>
            <person name="Battaglia E."/>
            <person name="Haridas S."/>
            <person name="Andreopoulos W."/>
            <person name="Labutti K."/>
            <person name="Pangilinan J."/>
            <person name="Floch G.L."/>
            <person name="Makela M.R."/>
            <person name="Henrissat B."/>
            <person name="Grigoriev I.V."/>
            <person name="Crouch J.A."/>
            <person name="De Vries R.P."/>
            <person name="Sukno S.A."/>
            <person name="Thon M.R."/>
        </authorList>
    </citation>
    <scope>NUCLEOTIDE SEQUENCE</scope>
    <source>
        <strain evidence="3">CBS 193.32</strain>
    </source>
</reference>